<dbReference type="InterPro" id="IPR050300">
    <property type="entry name" value="GDXG_lipolytic_enzyme"/>
</dbReference>
<dbReference type="PANTHER" id="PTHR48081">
    <property type="entry name" value="AB HYDROLASE SUPERFAMILY PROTEIN C4A8.06C"/>
    <property type="match status" value="1"/>
</dbReference>
<feature type="domain" description="Alpha/beta hydrolase fold-3" evidence="3">
    <location>
        <begin position="75"/>
        <end position="275"/>
    </location>
</feature>
<proteinExistence type="inferred from homology"/>
<dbReference type="AlphaFoldDB" id="A0A235EQT7"/>
<gene>
    <name evidence="4" type="ORF">CBY09_06085</name>
</gene>
<comment type="caution">
    <text evidence="4">The sequence shown here is derived from an EMBL/GenBank/DDBJ whole genome shotgun (WGS) entry which is preliminary data.</text>
</comment>
<comment type="similarity">
    <text evidence="1">Belongs to the 'GDXG' lipolytic enzyme family.</text>
</comment>
<evidence type="ECO:0000256" key="1">
    <source>
        <dbReference type="ARBA" id="ARBA00010515"/>
    </source>
</evidence>
<dbReference type="RefSeq" id="WP_094287439.1">
    <property type="nucleotide sequence ID" value="NZ_NOIG01000004.1"/>
</dbReference>
<dbReference type="Pfam" id="PF07859">
    <property type="entry name" value="Abhydrolase_3"/>
    <property type="match status" value="1"/>
</dbReference>
<dbReference type="SUPFAM" id="SSF53474">
    <property type="entry name" value="alpha/beta-Hydrolases"/>
    <property type="match status" value="1"/>
</dbReference>
<organism evidence="4 5">
    <name type="scientific">Acidovorax kalamii</name>
    <dbReference type="NCBI Taxonomy" id="2004485"/>
    <lineage>
        <taxon>Bacteria</taxon>
        <taxon>Pseudomonadati</taxon>
        <taxon>Pseudomonadota</taxon>
        <taxon>Betaproteobacteria</taxon>
        <taxon>Burkholderiales</taxon>
        <taxon>Comamonadaceae</taxon>
        <taxon>Acidovorax</taxon>
    </lineage>
</organism>
<evidence type="ECO:0000313" key="5">
    <source>
        <dbReference type="Proteomes" id="UP000215441"/>
    </source>
</evidence>
<dbReference type="PANTHER" id="PTHR48081:SF30">
    <property type="entry name" value="ACETYL-HYDROLASE LIPR-RELATED"/>
    <property type="match status" value="1"/>
</dbReference>
<reference evidence="4 5" key="1">
    <citation type="submission" date="2017-07" db="EMBL/GenBank/DDBJ databases">
        <title>Acidovorax KNDSW TSA 6 genome sequence and assembly.</title>
        <authorList>
            <person name="Mayilraj S."/>
        </authorList>
    </citation>
    <scope>NUCLEOTIDE SEQUENCE [LARGE SCALE GENOMIC DNA]</scope>
    <source>
        <strain evidence="4 5">KNDSW-TSA6</strain>
    </source>
</reference>
<keyword evidence="5" id="KW-1185">Reference proteome</keyword>
<dbReference type="InterPro" id="IPR029058">
    <property type="entry name" value="AB_hydrolase_fold"/>
</dbReference>
<evidence type="ECO:0000313" key="4">
    <source>
        <dbReference type="EMBL" id="OYD51389.1"/>
    </source>
</evidence>
<name>A0A235EQT7_9BURK</name>
<evidence type="ECO:0000259" key="3">
    <source>
        <dbReference type="Pfam" id="PF07859"/>
    </source>
</evidence>
<dbReference type="Gene3D" id="3.40.50.1820">
    <property type="entry name" value="alpha/beta hydrolase"/>
    <property type="match status" value="1"/>
</dbReference>
<keyword evidence="2" id="KW-0378">Hydrolase</keyword>
<dbReference type="EMBL" id="NOIG01000004">
    <property type="protein sequence ID" value="OYD51389.1"/>
    <property type="molecule type" value="Genomic_DNA"/>
</dbReference>
<dbReference type="InterPro" id="IPR013094">
    <property type="entry name" value="AB_hydrolase_3"/>
</dbReference>
<accession>A0A235EQT7</accession>
<evidence type="ECO:0000256" key="2">
    <source>
        <dbReference type="ARBA" id="ARBA00022801"/>
    </source>
</evidence>
<dbReference type="Proteomes" id="UP000215441">
    <property type="component" value="Unassembled WGS sequence"/>
</dbReference>
<protein>
    <submittedName>
        <fullName evidence="4">Lipase</fullName>
    </submittedName>
</protein>
<sequence>MSAQQLEAILQMAAQNPPPPQATPAQLRAWFDASNSQMPLAQGLPIQALRIPNGAGGTMAAELLSTLQANPRKLVIYYHAGGFVFGSLTSHRALCSYLAQFCGAQVLNVDYRLAPEHPAPAAHDDALAAYQWALDQGYAASAIALMGDSAGGNLALSTAVHARNLGLPLPAAIVALSPALDLASEGASHHAVDDPFITRELMGFFNAMYVPGGDVRSPTVTPFYRADLQGLPPVQLQVGGRERLRDDAVTMAARLKAAGVDADCTVWDGMVHCWQLFAPALDEALASLEQAGRFIAAHQRTAVAAAA</sequence>
<dbReference type="OrthoDB" id="9794445at2"/>
<dbReference type="GO" id="GO:0004806">
    <property type="term" value="F:triacylglycerol lipase activity"/>
    <property type="evidence" value="ECO:0007669"/>
    <property type="project" value="TreeGrafter"/>
</dbReference>